<proteinExistence type="inferred from homology"/>
<dbReference type="PROSITE" id="PS51257">
    <property type="entry name" value="PROKAR_LIPOPROTEIN"/>
    <property type="match status" value="1"/>
</dbReference>
<sequence length="568" mass="62463">MRILYVLLLIIIVSCKKNQELPVVKTEKKPVIGVIEKNAMVVSAREEASKIGRDILKKGGNAFDAMVATEMALAVAYPYAGNLGGGGFMVYRKADGQVGAIDYREKAPLAAFKDMYLDENGDPISEKSQLGAMAVGVPGTIAGIFEVHKKFGTLSIEELLTPVVALAEDGYVITEMQEKRLHHFKELFLETNKDTILYAGTIKAKDTLKNVMLGKTLRRIIENGKDEFYKGETGRKLVDYLQSKGGIITMEDLGKYEAKWRNPIQFSYKDLNIISMSPPSSGGVCLAQIMKMIEPYDLKSYGHNTLKSIQVITEAERRAYADRSFYLGDPDFVKIPIDTLISDSYLADRMNNFDPNKATLSTDLSYGTIPGYESSETTHYSIVDQFGNAISVTTTLNGAYGSKLYVPELGFFLNNEMDDFSAKPGTPNMFGLLGAEANAIAPEKRMLSSMTPTLVEKEGKLWMSVGTPGGSTIITSVLQTILNVKEFGMSMQDAVNAPRFHHQWLPDVVIFEPNSFDKKVIDSLKAKGYKTNEEETRVIGKVDGILVLPNGSLEGGADRRGDDTAVGF</sequence>
<comment type="caution">
    <text evidence="10">The sequence shown here is derived from an EMBL/GenBank/DDBJ whole genome shotgun (WGS) entry which is preliminary data.</text>
</comment>
<dbReference type="InterPro" id="IPR029055">
    <property type="entry name" value="Ntn_hydrolases_N"/>
</dbReference>
<dbReference type="EC" id="3.4.19.13" evidence="9"/>
<dbReference type="Pfam" id="PF01019">
    <property type="entry name" value="G_glu_transpept"/>
    <property type="match status" value="1"/>
</dbReference>
<comment type="pathway">
    <text evidence="9">Sulfur metabolism; glutathione metabolism.</text>
</comment>
<comment type="similarity">
    <text evidence="3 9">Belongs to the gamma-glutamyltransferase family.</text>
</comment>
<evidence type="ECO:0000256" key="5">
    <source>
        <dbReference type="ARBA" id="ARBA00022801"/>
    </source>
</evidence>
<comment type="subunit">
    <text evidence="9">This enzyme consists of two polypeptide chains, which are synthesized in precursor form from a single polypeptide.</text>
</comment>
<dbReference type="PANTHER" id="PTHR43199:SF1">
    <property type="entry name" value="GLUTATHIONE HYDROLASE PROENZYME"/>
    <property type="match status" value="1"/>
</dbReference>
<evidence type="ECO:0000256" key="3">
    <source>
        <dbReference type="ARBA" id="ARBA00009381"/>
    </source>
</evidence>
<evidence type="ECO:0000256" key="9">
    <source>
        <dbReference type="RuleBase" id="RU368036"/>
    </source>
</evidence>
<dbReference type="Gene3D" id="3.60.20.40">
    <property type="match status" value="1"/>
</dbReference>
<evidence type="ECO:0000256" key="2">
    <source>
        <dbReference type="ARBA" id="ARBA00001089"/>
    </source>
</evidence>
<evidence type="ECO:0000313" key="10">
    <source>
        <dbReference type="EMBL" id="GAA0733565.1"/>
    </source>
</evidence>
<name>A0ABP3UJN7_9FLAO</name>
<dbReference type="PANTHER" id="PTHR43199">
    <property type="entry name" value="GLUTATHIONE HYDROLASE"/>
    <property type="match status" value="1"/>
</dbReference>
<dbReference type="Proteomes" id="UP001501758">
    <property type="component" value="Unassembled WGS sequence"/>
</dbReference>
<dbReference type="InterPro" id="IPR043137">
    <property type="entry name" value="GGT_ssub_C"/>
</dbReference>
<evidence type="ECO:0000256" key="8">
    <source>
        <dbReference type="ARBA" id="ARBA00047417"/>
    </source>
</evidence>
<evidence type="ECO:0000256" key="6">
    <source>
        <dbReference type="ARBA" id="ARBA00023145"/>
    </source>
</evidence>
<evidence type="ECO:0000256" key="7">
    <source>
        <dbReference type="ARBA" id="ARBA00023315"/>
    </source>
</evidence>
<comment type="catalytic activity">
    <reaction evidence="1 9">
        <text>an S-substituted glutathione + H2O = an S-substituted L-cysteinylglycine + L-glutamate</text>
        <dbReference type="Rhea" id="RHEA:59468"/>
        <dbReference type="ChEBI" id="CHEBI:15377"/>
        <dbReference type="ChEBI" id="CHEBI:29985"/>
        <dbReference type="ChEBI" id="CHEBI:90779"/>
        <dbReference type="ChEBI" id="CHEBI:143103"/>
        <dbReference type="EC" id="3.4.19.13"/>
    </reaction>
</comment>
<keyword evidence="11" id="KW-1185">Reference proteome</keyword>
<keyword evidence="9" id="KW-0317">Glutathione biosynthesis</keyword>
<keyword evidence="4 9" id="KW-0808">Transferase</keyword>
<comment type="PTM">
    <text evidence="9">Cleaved by autocatalysis into a large and a small subunit.</text>
</comment>
<gene>
    <name evidence="10" type="primary">ggt_2</name>
    <name evidence="10" type="ORF">GCM10009430_47840</name>
</gene>
<dbReference type="InterPro" id="IPR000101">
    <property type="entry name" value="GGT_peptidase"/>
</dbReference>
<dbReference type="EMBL" id="BAAAGE010000008">
    <property type="protein sequence ID" value="GAA0733565.1"/>
    <property type="molecule type" value="Genomic_DNA"/>
</dbReference>
<evidence type="ECO:0000256" key="1">
    <source>
        <dbReference type="ARBA" id="ARBA00001049"/>
    </source>
</evidence>
<dbReference type="PRINTS" id="PR01210">
    <property type="entry name" value="GGTRANSPTASE"/>
</dbReference>
<dbReference type="NCBIfam" id="TIGR00066">
    <property type="entry name" value="g_glut_trans"/>
    <property type="match status" value="1"/>
</dbReference>
<protein>
    <recommendedName>
        <fullName evidence="9">Glutathione hydrolase proenzyme</fullName>
        <ecNumber evidence="9">2.3.2.2</ecNumber>
        <ecNumber evidence="9">3.4.19.13</ecNumber>
    </recommendedName>
    <component>
        <recommendedName>
            <fullName evidence="9">Glutathione hydrolase large chain</fullName>
        </recommendedName>
    </component>
    <component>
        <recommendedName>
            <fullName evidence="9">Glutathione hydrolase small chain</fullName>
        </recommendedName>
    </component>
</protein>
<comment type="catalytic activity">
    <reaction evidence="2 9">
        <text>glutathione + H2O = L-cysteinylglycine + L-glutamate</text>
        <dbReference type="Rhea" id="RHEA:28807"/>
        <dbReference type="ChEBI" id="CHEBI:15377"/>
        <dbReference type="ChEBI" id="CHEBI:29985"/>
        <dbReference type="ChEBI" id="CHEBI:57925"/>
        <dbReference type="ChEBI" id="CHEBI:61694"/>
        <dbReference type="EC" id="3.4.19.13"/>
    </reaction>
</comment>
<evidence type="ECO:0000313" key="11">
    <source>
        <dbReference type="Proteomes" id="UP001501758"/>
    </source>
</evidence>
<keyword evidence="5 9" id="KW-0378">Hydrolase</keyword>
<dbReference type="SUPFAM" id="SSF56235">
    <property type="entry name" value="N-terminal nucleophile aminohydrolases (Ntn hydrolases)"/>
    <property type="match status" value="1"/>
</dbReference>
<evidence type="ECO:0000256" key="4">
    <source>
        <dbReference type="ARBA" id="ARBA00022679"/>
    </source>
</evidence>
<dbReference type="InterPro" id="IPR043138">
    <property type="entry name" value="GGT_lsub"/>
</dbReference>
<dbReference type="EC" id="2.3.2.2" evidence="9"/>
<keyword evidence="7 9" id="KW-0012">Acyltransferase</keyword>
<organism evidence="10 11">
    <name type="scientific">Aquimarina litoralis</name>
    <dbReference type="NCBI Taxonomy" id="584605"/>
    <lineage>
        <taxon>Bacteria</taxon>
        <taxon>Pseudomonadati</taxon>
        <taxon>Bacteroidota</taxon>
        <taxon>Flavobacteriia</taxon>
        <taxon>Flavobacteriales</taxon>
        <taxon>Flavobacteriaceae</taxon>
        <taxon>Aquimarina</taxon>
    </lineage>
</organism>
<dbReference type="RefSeq" id="WP_343914782.1">
    <property type="nucleotide sequence ID" value="NZ_BAAAGE010000008.1"/>
</dbReference>
<dbReference type="InterPro" id="IPR051792">
    <property type="entry name" value="GGT_bact"/>
</dbReference>
<dbReference type="Gene3D" id="1.10.246.130">
    <property type="match status" value="1"/>
</dbReference>
<comment type="catalytic activity">
    <reaction evidence="8 9">
        <text>an N-terminal (5-L-glutamyl)-[peptide] + an alpha-amino acid = 5-L-glutamyl amino acid + an N-terminal L-alpha-aminoacyl-[peptide]</text>
        <dbReference type="Rhea" id="RHEA:23904"/>
        <dbReference type="Rhea" id="RHEA-COMP:9780"/>
        <dbReference type="Rhea" id="RHEA-COMP:9795"/>
        <dbReference type="ChEBI" id="CHEBI:77644"/>
        <dbReference type="ChEBI" id="CHEBI:78597"/>
        <dbReference type="ChEBI" id="CHEBI:78599"/>
        <dbReference type="ChEBI" id="CHEBI:78608"/>
        <dbReference type="EC" id="2.3.2.2"/>
    </reaction>
</comment>
<accession>A0ABP3UJN7</accession>
<keyword evidence="6 9" id="KW-0865">Zymogen</keyword>
<reference evidence="11" key="1">
    <citation type="journal article" date="2019" name="Int. J. Syst. Evol. Microbiol.">
        <title>The Global Catalogue of Microorganisms (GCM) 10K type strain sequencing project: providing services to taxonomists for standard genome sequencing and annotation.</title>
        <authorList>
            <consortium name="The Broad Institute Genomics Platform"/>
            <consortium name="The Broad Institute Genome Sequencing Center for Infectious Disease"/>
            <person name="Wu L."/>
            <person name="Ma J."/>
        </authorList>
    </citation>
    <scope>NUCLEOTIDE SEQUENCE [LARGE SCALE GENOMIC DNA]</scope>
    <source>
        <strain evidence="11">JCM 15974</strain>
    </source>
</reference>